<keyword evidence="2" id="KW-1185">Reference proteome</keyword>
<gene>
    <name evidence="1" type="ORF">K3G42_019624</name>
</gene>
<evidence type="ECO:0000313" key="1">
    <source>
        <dbReference type="EMBL" id="KAH8002004.1"/>
    </source>
</evidence>
<accession>A0ACB8FB00</accession>
<sequence length="91" mass="9440">METAGGSPPPSAKVDSSRERQAATEPGPSQLAGTRGRTGPLAAAWCGARRLGRIGQGGGQQGELRPLSGTTATAAEGTSRRWNWLWPRQGT</sequence>
<dbReference type="EMBL" id="CM037621">
    <property type="protein sequence ID" value="KAH8002004.1"/>
    <property type="molecule type" value="Genomic_DNA"/>
</dbReference>
<proteinExistence type="predicted"/>
<reference evidence="1" key="1">
    <citation type="submission" date="2021-08" db="EMBL/GenBank/DDBJ databases">
        <title>The first chromosome-level gecko genome reveals the dynamic sex chromosomes of Neotropical dwarf geckos (Sphaerodactylidae: Sphaerodactylus).</title>
        <authorList>
            <person name="Pinto B.J."/>
            <person name="Keating S.E."/>
            <person name="Gamble T."/>
        </authorList>
    </citation>
    <scope>NUCLEOTIDE SEQUENCE</scope>
    <source>
        <strain evidence="1">TG3544</strain>
    </source>
</reference>
<comment type="caution">
    <text evidence="1">The sequence shown here is derived from an EMBL/GenBank/DDBJ whole genome shotgun (WGS) entry which is preliminary data.</text>
</comment>
<dbReference type="Proteomes" id="UP000827872">
    <property type="component" value="Linkage Group LG08"/>
</dbReference>
<organism evidence="1 2">
    <name type="scientific">Sphaerodactylus townsendi</name>
    <dbReference type="NCBI Taxonomy" id="933632"/>
    <lineage>
        <taxon>Eukaryota</taxon>
        <taxon>Metazoa</taxon>
        <taxon>Chordata</taxon>
        <taxon>Craniata</taxon>
        <taxon>Vertebrata</taxon>
        <taxon>Euteleostomi</taxon>
        <taxon>Lepidosauria</taxon>
        <taxon>Squamata</taxon>
        <taxon>Bifurcata</taxon>
        <taxon>Gekkota</taxon>
        <taxon>Sphaerodactylidae</taxon>
        <taxon>Sphaerodactylus</taxon>
    </lineage>
</organism>
<evidence type="ECO:0000313" key="2">
    <source>
        <dbReference type="Proteomes" id="UP000827872"/>
    </source>
</evidence>
<protein>
    <submittedName>
        <fullName evidence="1">Uncharacterized protein</fullName>
    </submittedName>
</protein>
<name>A0ACB8FB00_9SAUR</name>